<keyword evidence="6" id="KW-1185">Reference proteome</keyword>
<feature type="domain" description="BED-type" evidence="5">
    <location>
        <begin position="1"/>
        <end position="43"/>
    </location>
</feature>
<evidence type="ECO:0000256" key="3">
    <source>
        <dbReference type="ARBA" id="ARBA00022833"/>
    </source>
</evidence>
<dbReference type="SUPFAM" id="SSF57667">
    <property type="entry name" value="beta-beta-alpha zinc fingers"/>
    <property type="match status" value="1"/>
</dbReference>
<dbReference type="GO" id="GO:0008270">
    <property type="term" value="F:zinc ion binding"/>
    <property type="evidence" value="ECO:0007669"/>
    <property type="project" value="UniProtKB-KW"/>
</dbReference>
<proteinExistence type="predicted"/>
<reference evidence="7" key="1">
    <citation type="submission" date="2022-11" db="UniProtKB">
        <authorList>
            <consortium name="WormBaseParasite"/>
        </authorList>
    </citation>
    <scope>IDENTIFICATION</scope>
</reference>
<dbReference type="GO" id="GO:0003677">
    <property type="term" value="F:DNA binding"/>
    <property type="evidence" value="ECO:0007669"/>
    <property type="project" value="InterPro"/>
</dbReference>
<organism evidence="6 7">
    <name type="scientific">Meloidogyne javanica</name>
    <name type="common">Root-knot nematode worm</name>
    <dbReference type="NCBI Taxonomy" id="6303"/>
    <lineage>
        <taxon>Eukaryota</taxon>
        <taxon>Metazoa</taxon>
        <taxon>Ecdysozoa</taxon>
        <taxon>Nematoda</taxon>
        <taxon>Chromadorea</taxon>
        <taxon>Rhabditida</taxon>
        <taxon>Tylenchina</taxon>
        <taxon>Tylenchomorpha</taxon>
        <taxon>Tylenchoidea</taxon>
        <taxon>Meloidogynidae</taxon>
        <taxon>Meloidogyninae</taxon>
        <taxon>Meloidogyne</taxon>
        <taxon>Meloidogyne incognita group</taxon>
    </lineage>
</organism>
<evidence type="ECO:0000256" key="2">
    <source>
        <dbReference type="ARBA" id="ARBA00022771"/>
    </source>
</evidence>
<keyword evidence="1" id="KW-0479">Metal-binding</keyword>
<accession>A0A915N987</accession>
<dbReference type="PROSITE" id="PS50808">
    <property type="entry name" value="ZF_BED"/>
    <property type="match status" value="1"/>
</dbReference>
<evidence type="ECO:0000256" key="1">
    <source>
        <dbReference type="ARBA" id="ARBA00022723"/>
    </source>
</evidence>
<evidence type="ECO:0000313" key="6">
    <source>
        <dbReference type="Proteomes" id="UP000887561"/>
    </source>
</evidence>
<keyword evidence="2 4" id="KW-0863">Zinc-finger</keyword>
<dbReference type="AlphaFoldDB" id="A0A915N987"/>
<dbReference type="SMART" id="SM00614">
    <property type="entry name" value="ZnF_BED"/>
    <property type="match status" value="1"/>
</dbReference>
<name>A0A915N987_MELJA</name>
<dbReference type="Proteomes" id="UP000887561">
    <property type="component" value="Unplaced"/>
</dbReference>
<evidence type="ECO:0000259" key="5">
    <source>
        <dbReference type="PROSITE" id="PS50808"/>
    </source>
</evidence>
<dbReference type="Pfam" id="PF02892">
    <property type="entry name" value="zf-BED"/>
    <property type="match status" value="1"/>
</dbReference>
<evidence type="ECO:0000313" key="7">
    <source>
        <dbReference type="WBParaSite" id="scaffold8366_cov248.g12987"/>
    </source>
</evidence>
<evidence type="ECO:0000256" key="4">
    <source>
        <dbReference type="PROSITE-ProRule" id="PRU00027"/>
    </source>
</evidence>
<protein>
    <submittedName>
        <fullName evidence="7">BED-type domain-containing protein</fullName>
    </submittedName>
</protein>
<sequence length="137" mass="15698">MPSVVWDYFDEFEGGGKCRLCGCIRNRKDKSTSTFWQHLERVHGLDKRLMLSSSPANSFGEGKKVKQTNNFNQINNYSNFNITQKRHLEVNNEMFGEEPIEKMPKKVEPFEGSGLSFNGYMSGLLEGNHSIQNGRFP</sequence>
<keyword evidence="3" id="KW-0862">Zinc</keyword>
<dbReference type="WBParaSite" id="scaffold8366_cov248.g12987">
    <property type="protein sequence ID" value="scaffold8366_cov248.g12987"/>
    <property type="gene ID" value="scaffold8366_cov248.g12987"/>
</dbReference>
<dbReference type="InterPro" id="IPR036236">
    <property type="entry name" value="Znf_C2H2_sf"/>
</dbReference>
<dbReference type="InterPro" id="IPR003656">
    <property type="entry name" value="Znf_BED"/>
</dbReference>